<organism evidence="1 2">
    <name type="scientific">Rangifer tarandus platyrhynchus</name>
    <name type="common">Svalbard reindeer</name>
    <dbReference type="NCBI Taxonomy" id="3082113"/>
    <lineage>
        <taxon>Eukaryota</taxon>
        <taxon>Metazoa</taxon>
        <taxon>Chordata</taxon>
        <taxon>Craniata</taxon>
        <taxon>Vertebrata</taxon>
        <taxon>Euteleostomi</taxon>
        <taxon>Mammalia</taxon>
        <taxon>Eutheria</taxon>
        <taxon>Laurasiatheria</taxon>
        <taxon>Artiodactyla</taxon>
        <taxon>Ruminantia</taxon>
        <taxon>Pecora</taxon>
        <taxon>Cervidae</taxon>
        <taxon>Odocoileinae</taxon>
        <taxon>Rangifer</taxon>
    </lineage>
</organism>
<evidence type="ECO:0000313" key="1">
    <source>
        <dbReference type="EMBL" id="CAM9711768.1"/>
    </source>
</evidence>
<proteinExistence type="predicted"/>
<evidence type="ECO:0000313" key="2">
    <source>
        <dbReference type="Proteomes" id="UP001162501"/>
    </source>
</evidence>
<dbReference type="EMBL" id="OX596100">
    <property type="protein sequence ID" value="CAM9711768.1"/>
    <property type="molecule type" value="Genomic_DNA"/>
</dbReference>
<sequence length="108" mass="11864">MVLKETAGWQPSEKVKGPQGQMGCVEKALARRENSQSRALLQTLVGESCPNGQQKFSPVKGQEKQSKAVSVREKTVKLICWLWVVVKKTVVFVVGAKRGAQAARARKT</sequence>
<dbReference type="Proteomes" id="UP001162501">
    <property type="component" value="Chromosome 16"/>
</dbReference>
<name>A0AC59YHQ3_RANTA</name>
<gene>
    <name evidence="1" type="ORF">MRATA1EN22A_LOCUS6371</name>
</gene>
<reference evidence="1" key="1">
    <citation type="submission" date="2023-05" db="EMBL/GenBank/DDBJ databases">
        <authorList>
            <consortium name="ELIXIR-Norway"/>
        </authorList>
    </citation>
    <scope>NUCLEOTIDE SEQUENCE</scope>
</reference>
<accession>A0AC59YHQ3</accession>
<protein>
    <submittedName>
        <fullName evidence="1">Uncharacterized protein</fullName>
    </submittedName>
</protein>
<reference evidence="1" key="2">
    <citation type="submission" date="2025-03" db="EMBL/GenBank/DDBJ databases">
        <authorList>
            <consortium name="ELIXIR-Norway"/>
            <consortium name="Elixir Norway"/>
        </authorList>
    </citation>
    <scope>NUCLEOTIDE SEQUENCE</scope>
</reference>